<organism evidence="2 3">
    <name type="scientific">Salibacterium lacus</name>
    <dbReference type="NCBI Taxonomy" id="1898109"/>
    <lineage>
        <taxon>Bacteria</taxon>
        <taxon>Bacillati</taxon>
        <taxon>Bacillota</taxon>
        <taxon>Bacilli</taxon>
        <taxon>Bacillales</taxon>
        <taxon>Bacillaceae</taxon>
    </lineage>
</organism>
<keyword evidence="1" id="KW-0472">Membrane</keyword>
<evidence type="ECO:0000256" key="1">
    <source>
        <dbReference type="SAM" id="Phobius"/>
    </source>
</evidence>
<dbReference type="RefSeq" id="WP_380713636.1">
    <property type="nucleotide sequence ID" value="NZ_JBHUML010000003.1"/>
</dbReference>
<keyword evidence="3" id="KW-1185">Reference proteome</keyword>
<evidence type="ECO:0000313" key="3">
    <source>
        <dbReference type="Proteomes" id="UP001597520"/>
    </source>
</evidence>
<name>A0ABW5T4G2_9BACI</name>
<sequence length="50" mass="5693">MLLDVVRRSSFVFNEFFFLTTYSMMIGITIARTDVAATLAALLHEPRIGR</sequence>
<comment type="caution">
    <text evidence="2">The sequence shown here is derived from an EMBL/GenBank/DDBJ whole genome shotgun (WGS) entry which is preliminary data.</text>
</comment>
<dbReference type="Proteomes" id="UP001597520">
    <property type="component" value="Unassembled WGS sequence"/>
</dbReference>
<feature type="transmembrane region" description="Helical" evidence="1">
    <location>
        <begin position="20"/>
        <end position="43"/>
    </location>
</feature>
<dbReference type="EMBL" id="JBHUML010000003">
    <property type="protein sequence ID" value="MFD2706339.1"/>
    <property type="molecule type" value="Genomic_DNA"/>
</dbReference>
<accession>A0ABW5T4G2</accession>
<protein>
    <submittedName>
        <fullName evidence="2">Uncharacterized protein</fullName>
    </submittedName>
</protein>
<gene>
    <name evidence="2" type="ORF">ACFSUB_12790</name>
</gene>
<keyword evidence="1" id="KW-0812">Transmembrane</keyword>
<proteinExistence type="predicted"/>
<keyword evidence="1" id="KW-1133">Transmembrane helix</keyword>
<reference evidence="3" key="1">
    <citation type="journal article" date="2019" name="Int. J. Syst. Evol. Microbiol.">
        <title>The Global Catalogue of Microorganisms (GCM) 10K type strain sequencing project: providing services to taxonomists for standard genome sequencing and annotation.</title>
        <authorList>
            <consortium name="The Broad Institute Genomics Platform"/>
            <consortium name="The Broad Institute Genome Sequencing Center for Infectious Disease"/>
            <person name="Wu L."/>
            <person name="Ma J."/>
        </authorList>
    </citation>
    <scope>NUCLEOTIDE SEQUENCE [LARGE SCALE GENOMIC DNA]</scope>
    <source>
        <strain evidence="3">KCTC 33792</strain>
    </source>
</reference>
<evidence type="ECO:0000313" key="2">
    <source>
        <dbReference type="EMBL" id="MFD2706339.1"/>
    </source>
</evidence>